<dbReference type="InterPro" id="IPR000873">
    <property type="entry name" value="AMP-dep_synth/lig_dom"/>
</dbReference>
<comment type="caution">
    <text evidence="4">The sequence shown here is derived from an EMBL/GenBank/DDBJ whole genome shotgun (WGS) entry which is preliminary data.</text>
</comment>
<dbReference type="EMBL" id="BMNE01000005">
    <property type="protein sequence ID" value="GGN88988.1"/>
    <property type="molecule type" value="Genomic_DNA"/>
</dbReference>
<keyword evidence="5" id="KW-1185">Reference proteome</keyword>
<accession>A0ABQ2KP42</accession>
<sequence length="534" mass="55925">MQVSTGNVLLDAIKANLAGSGTLRLLNKDTGEWEARTWAALYERSEAIAARLLDEDETPGAPIAVLGEPRFDGIAALCGAWLAGRAATVIAGPNRFAGVDIWAGRTRSQLASLGISHLFGQGTGLAALADAGAAESVRLIGAETVGSWRSARSSFQPRPTGSADVAVYQGTAGSTGSSKTVILSAESTLNHLNAVVERQKFDRGSDVLCSWLPLYHDMGLTMLLGGLLTGADTWLAPTSAFAKAPFDWLDWLTESRATVTAAPNFAYALLGRYARVAKNADLGSLRFAVNGGEPIDVEASERFGSELARFGFPRESIAASYGLAEAACGVTMPAPSSGLRFDVLAATATAPDRKVALLGEPLDGVEVRLRDSAHAEGIEADRAVGEVEFRSTGQMSGYLGDPAIPADEWISTGDLGYLVDGQLVVCGRSKELIMIGGRNIFPHDVERAVDTVAGVRAGNVVALSAAGGRVGSDRLIVVAEFAGADREAARGEIAARTTAECGITPALVELVEPNSLPKTSSGKLRRVEVAQRYR</sequence>
<dbReference type="Pfam" id="PF14535">
    <property type="entry name" value="AMP-binding_C_2"/>
    <property type="match status" value="1"/>
</dbReference>
<dbReference type="InterPro" id="IPR042099">
    <property type="entry name" value="ANL_N_sf"/>
</dbReference>
<evidence type="ECO:0000259" key="3">
    <source>
        <dbReference type="Pfam" id="PF14535"/>
    </source>
</evidence>
<dbReference type="GO" id="GO:0016874">
    <property type="term" value="F:ligase activity"/>
    <property type="evidence" value="ECO:0007669"/>
    <property type="project" value="UniProtKB-KW"/>
</dbReference>
<feature type="domain" description="AMP-dependent synthetase/ligase" evidence="2">
    <location>
        <begin position="31"/>
        <end position="399"/>
    </location>
</feature>
<dbReference type="InterPro" id="IPR028154">
    <property type="entry name" value="AMP-dep_Lig_C"/>
</dbReference>
<dbReference type="PANTHER" id="PTHR22754">
    <property type="entry name" value="DISCO-INTERACTING PROTEIN 2 DIP2 -RELATED"/>
    <property type="match status" value="1"/>
</dbReference>
<reference evidence="5" key="1">
    <citation type="journal article" date="2019" name="Int. J. Syst. Evol. Microbiol.">
        <title>The Global Catalogue of Microorganisms (GCM) 10K type strain sequencing project: providing services to taxonomists for standard genome sequencing and annotation.</title>
        <authorList>
            <consortium name="The Broad Institute Genomics Platform"/>
            <consortium name="The Broad Institute Genome Sequencing Center for Infectious Disease"/>
            <person name="Wu L."/>
            <person name="Ma J."/>
        </authorList>
    </citation>
    <scope>NUCLEOTIDE SEQUENCE [LARGE SCALE GENOMIC DNA]</scope>
    <source>
        <strain evidence="5">CGMCC 4.7329</strain>
    </source>
</reference>
<evidence type="ECO:0000259" key="2">
    <source>
        <dbReference type="Pfam" id="PF00501"/>
    </source>
</evidence>
<dbReference type="RefSeq" id="WP_189032082.1">
    <property type="nucleotide sequence ID" value="NZ_BMNE01000005.1"/>
</dbReference>
<dbReference type="Gene3D" id="3.30.300.30">
    <property type="match status" value="1"/>
</dbReference>
<dbReference type="Proteomes" id="UP000658127">
    <property type="component" value="Unassembled WGS sequence"/>
</dbReference>
<comment type="similarity">
    <text evidence="1">Belongs to the ATP-dependent AMP-binding enzyme family.</text>
</comment>
<dbReference type="InterPro" id="IPR045851">
    <property type="entry name" value="AMP-bd_C_sf"/>
</dbReference>
<protein>
    <submittedName>
        <fullName evidence="4">Long-chain-fatty-acid--ACP ligase</fullName>
    </submittedName>
</protein>
<dbReference type="SUPFAM" id="SSF56801">
    <property type="entry name" value="Acetyl-CoA synthetase-like"/>
    <property type="match status" value="1"/>
</dbReference>
<gene>
    <name evidence="4" type="ORF">GCM10011610_46990</name>
</gene>
<feature type="domain" description="AMP-dependent ligase C-terminal" evidence="3">
    <location>
        <begin position="437"/>
        <end position="527"/>
    </location>
</feature>
<organism evidence="4 5">
    <name type="scientific">Nocardia rhizosphaerihabitans</name>
    <dbReference type="NCBI Taxonomy" id="1691570"/>
    <lineage>
        <taxon>Bacteria</taxon>
        <taxon>Bacillati</taxon>
        <taxon>Actinomycetota</taxon>
        <taxon>Actinomycetes</taxon>
        <taxon>Mycobacteriales</taxon>
        <taxon>Nocardiaceae</taxon>
        <taxon>Nocardia</taxon>
    </lineage>
</organism>
<evidence type="ECO:0000313" key="4">
    <source>
        <dbReference type="EMBL" id="GGN88988.1"/>
    </source>
</evidence>
<dbReference type="Pfam" id="PF00501">
    <property type="entry name" value="AMP-binding"/>
    <property type="match status" value="1"/>
</dbReference>
<dbReference type="PROSITE" id="PS00455">
    <property type="entry name" value="AMP_BINDING"/>
    <property type="match status" value="1"/>
</dbReference>
<keyword evidence="4" id="KW-0436">Ligase</keyword>
<dbReference type="PANTHER" id="PTHR22754:SF32">
    <property type="entry name" value="DISCO-INTERACTING PROTEIN 2"/>
    <property type="match status" value="1"/>
</dbReference>
<name>A0ABQ2KP42_9NOCA</name>
<dbReference type="InterPro" id="IPR020845">
    <property type="entry name" value="AMP-binding_CS"/>
</dbReference>
<evidence type="ECO:0000256" key="1">
    <source>
        <dbReference type="ARBA" id="ARBA00006432"/>
    </source>
</evidence>
<dbReference type="Gene3D" id="3.40.50.12780">
    <property type="entry name" value="N-terminal domain of ligase-like"/>
    <property type="match status" value="1"/>
</dbReference>
<proteinExistence type="inferred from homology"/>
<evidence type="ECO:0000313" key="5">
    <source>
        <dbReference type="Proteomes" id="UP000658127"/>
    </source>
</evidence>